<dbReference type="Proteomes" id="UP000050424">
    <property type="component" value="Unassembled WGS sequence"/>
</dbReference>
<comment type="caution">
    <text evidence="8">The sequence shown here is derived from an EMBL/GenBank/DDBJ whole genome shotgun (WGS) entry which is preliminary data.</text>
</comment>
<dbReference type="Gene3D" id="3.30.465.10">
    <property type="match status" value="1"/>
</dbReference>
<evidence type="ECO:0000313" key="9">
    <source>
        <dbReference type="Proteomes" id="UP000050424"/>
    </source>
</evidence>
<dbReference type="Gene3D" id="3.40.462.20">
    <property type="match status" value="1"/>
</dbReference>
<keyword evidence="3" id="KW-0285">Flavoprotein</keyword>
<evidence type="ECO:0000256" key="4">
    <source>
        <dbReference type="ARBA" id="ARBA00022827"/>
    </source>
</evidence>
<reference evidence="8 9" key="1">
    <citation type="submission" date="2015-09" db="EMBL/GenBank/DDBJ databases">
        <title>Draft genome of a European isolate of the apple canker pathogen Neonectria ditissima.</title>
        <authorList>
            <person name="Gomez-Cortecero A."/>
            <person name="Harrison R.J."/>
            <person name="Armitage A.D."/>
        </authorList>
    </citation>
    <scope>NUCLEOTIDE SEQUENCE [LARGE SCALE GENOMIC DNA]</scope>
    <source>
        <strain evidence="8 9">R09/05</strain>
    </source>
</reference>
<dbReference type="InterPro" id="IPR012951">
    <property type="entry name" value="BBE"/>
</dbReference>
<comment type="cofactor">
    <cofactor evidence="1">
        <name>FAD</name>
        <dbReference type="ChEBI" id="CHEBI:57692"/>
    </cofactor>
</comment>
<dbReference type="InterPro" id="IPR050416">
    <property type="entry name" value="FAD-linked_Oxidoreductase"/>
</dbReference>
<dbReference type="PANTHER" id="PTHR42973">
    <property type="entry name" value="BINDING OXIDOREDUCTASE, PUTATIVE (AFU_ORTHOLOGUE AFUA_1G17690)-RELATED"/>
    <property type="match status" value="1"/>
</dbReference>
<comment type="similarity">
    <text evidence="2">Belongs to the oxygen-dependent FAD-linked oxidoreductase family.</text>
</comment>
<dbReference type="GO" id="GO:0071949">
    <property type="term" value="F:FAD binding"/>
    <property type="evidence" value="ECO:0007669"/>
    <property type="project" value="InterPro"/>
</dbReference>
<feature type="domain" description="FAD-binding PCMH-type" evidence="7">
    <location>
        <begin position="64"/>
        <end position="234"/>
    </location>
</feature>
<dbReference type="InterPro" id="IPR016169">
    <property type="entry name" value="FAD-bd_PCMH_sub2"/>
</dbReference>
<dbReference type="OrthoDB" id="407275at2759"/>
<proteinExistence type="inferred from homology"/>
<dbReference type="InterPro" id="IPR006094">
    <property type="entry name" value="Oxid_FAD_bind_N"/>
</dbReference>
<keyword evidence="4" id="KW-0274">FAD</keyword>
<evidence type="ECO:0000313" key="8">
    <source>
        <dbReference type="EMBL" id="KPM38629.1"/>
    </source>
</evidence>
<dbReference type="Pfam" id="PF08031">
    <property type="entry name" value="BBE"/>
    <property type="match status" value="1"/>
</dbReference>
<dbReference type="InterPro" id="IPR016166">
    <property type="entry name" value="FAD-bd_PCMH"/>
</dbReference>
<evidence type="ECO:0000256" key="5">
    <source>
        <dbReference type="ARBA" id="ARBA00023002"/>
    </source>
</evidence>
<organism evidence="8 9">
    <name type="scientific">Neonectria ditissima</name>
    <dbReference type="NCBI Taxonomy" id="78410"/>
    <lineage>
        <taxon>Eukaryota</taxon>
        <taxon>Fungi</taxon>
        <taxon>Dikarya</taxon>
        <taxon>Ascomycota</taxon>
        <taxon>Pezizomycotina</taxon>
        <taxon>Sordariomycetes</taxon>
        <taxon>Hypocreomycetidae</taxon>
        <taxon>Hypocreales</taxon>
        <taxon>Nectriaceae</taxon>
        <taxon>Neonectria</taxon>
    </lineage>
</organism>
<name>A0A0P7ALH0_9HYPO</name>
<keyword evidence="6" id="KW-0732">Signal</keyword>
<dbReference type="AlphaFoldDB" id="A0A0P7ALH0"/>
<dbReference type="EMBL" id="LKCW01000128">
    <property type="protein sequence ID" value="KPM38629.1"/>
    <property type="molecule type" value="Genomic_DNA"/>
</dbReference>
<dbReference type="STRING" id="78410.A0A0P7ALH0"/>
<keyword evidence="5" id="KW-0560">Oxidoreductase</keyword>
<dbReference type="PROSITE" id="PS51387">
    <property type="entry name" value="FAD_PCMH"/>
    <property type="match status" value="1"/>
</dbReference>
<keyword evidence="9" id="KW-1185">Reference proteome</keyword>
<gene>
    <name evidence="8" type="ORF">AK830_g7911</name>
</gene>
<evidence type="ECO:0000256" key="3">
    <source>
        <dbReference type="ARBA" id="ARBA00022630"/>
    </source>
</evidence>
<dbReference type="GO" id="GO:0016491">
    <property type="term" value="F:oxidoreductase activity"/>
    <property type="evidence" value="ECO:0007669"/>
    <property type="project" value="UniProtKB-KW"/>
</dbReference>
<feature type="chain" id="PRO_5006134920" description="FAD-binding PCMH-type domain-containing protein" evidence="6">
    <location>
        <begin position="26"/>
        <end position="505"/>
    </location>
</feature>
<dbReference type="SUPFAM" id="SSF56176">
    <property type="entry name" value="FAD-binding/transporter-associated domain-like"/>
    <property type="match status" value="1"/>
</dbReference>
<dbReference type="Pfam" id="PF01565">
    <property type="entry name" value="FAD_binding_4"/>
    <property type="match status" value="1"/>
</dbReference>
<sequence length="505" mass="54031">MVSQSSFKRFAVASFLCLAPSLATAQNASVDTSLQSCLTNAGVRSIVDSDSTWVDEVVQFQKRLKPDPACIAFPETNDEIALSLDCARNASVKASALGAAHSFQGYGFGDSGNLVINMAAFDSVSYDASTTLLKFGGGTHVGPVVKYLWDTAGRHIPHVRGAHVGTTGSSIGGGYGSTSRHYGTPMDNLVAVEYMLYNGTIVTAVEGSDLFWAAQGAGASYGIILSMTTRTHKPEFEKAVNFTLSIGTVDADAGAKALIAIQDFATSPSCPDELALRWSLSAPPYTGTGYFYGDPATFDDVVAPLLDDLKAISSQTGLNKTELGFWDMEVSVAGAGMNAANGGALGGRAFYTQALTTTTDHPLTFEQARILFTSTTLAFNRTDLRKSGFLDLWGGVSRDIADEDTGYAHGKNLWLIRWEAFSVDPTAYPADGPKYLKGLMKPFEKALVDGGAPLRGFVNYADTELTEAEWSSRLYGANYERLKEIKAEYDPEGLFFNHAQSIPLP</sequence>
<evidence type="ECO:0000256" key="1">
    <source>
        <dbReference type="ARBA" id="ARBA00001974"/>
    </source>
</evidence>
<accession>A0A0P7ALH0</accession>
<evidence type="ECO:0000256" key="2">
    <source>
        <dbReference type="ARBA" id="ARBA00005466"/>
    </source>
</evidence>
<protein>
    <recommendedName>
        <fullName evidence="7">FAD-binding PCMH-type domain-containing protein</fullName>
    </recommendedName>
</protein>
<dbReference type="InterPro" id="IPR036318">
    <property type="entry name" value="FAD-bd_PCMH-like_sf"/>
</dbReference>
<feature type="signal peptide" evidence="6">
    <location>
        <begin position="1"/>
        <end position="25"/>
    </location>
</feature>
<dbReference type="PANTHER" id="PTHR42973:SF39">
    <property type="entry name" value="FAD-BINDING PCMH-TYPE DOMAIN-CONTAINING PROTEIN"/>
    <property type="match status" value="1"/>
</dbReference>
<evidence type="ECO:0000259" key="7">
    <source>
        <dbReference type="PROSITE" id="PS51387"/>
    </source>
</evidence>
<evidence type="ECO:0000256" key="6">
    <source>
        <dbReference type="SAM" id="SignalP"/>
    </source>
</evidence>